<dbReference type="InterPro" id="IPR000515">
    <property type="entry name" value="MetI-like"/>
</dbReference>
<dbReference type="Gene3D" id="1.10.3720.10">
    <property type="entry name" value="MetI-like"/>
    <property type="match status" value="1"/>
</dbReference>
<dbReference type="PANTHER" id="PTHR43163:SF6">
    <property type="entry name" value="DIPEPTIDE TRANSPORT SYSTEM PERMEASE PROTEIN DPPB-RELATED"/>
    <property type="match status" value="1"/>
</dbReference>
<dbReference type="Proteomes" id="UP000182347">
    <property type="component" value="Unassembled WGS sequence"/>
</dbReference>
<dbReference type="RefSeq" id="WP_074598633.1">
    <property type="nucleotide sequence ID" value="NZ_FNHF01000002.1"/>
</dbReference>
<gene>
    <name evidence="9" type="ORF">SAMN05216244_1966</name>
</gene>
<reference evidence="10" key="1">
    <citation type="submission" date="2016-10" db="EMBL/GenBank/DDBJ databases">
        <authorList>
            <person name="Varghese N."/>
            <person name="Submissions S."/>
        </authorList>
    </citation>
    <scope>NUCLEOTIDE SEQUENCE [LARGE SCALE GENOMIC DNA]</scope>
    <source>
        <strain evidence="10">CGMCC 1.6199</strain>
    </source>
</reference>
<evidence type="ECO:0000256" key="3">
    <source>
        <dbReference type="ARBA" id="ARBA00022475"/>
    </source>
</evidence>
<dbReference type="Pfam" id="PF00528">
    <property type="entry name" value="BPD_transp_1"/>
    <property type="match status" value="1"/>
</dbReference>
<dbReference type="GO" id="GO:0055085">
    <property type="term" value="P:transmembrane transport"/>
    <property type="evidence" value="ECO:0007669"/>
    <property type="project" value="InterPro"/>
</dbReference>
<dbReference type="AlphaFoldDB" id="A0A1G9RFB2"/>
<comment type="subcellular location">
    <subcellularLocation>
        <location evidence="1 7">Cell membrane</location>
        <topology evidence="1 7">Multi-pass membrane protein</topology>
    </subcellularLocation>
</comment>
<name>A0A1G9RFB2_9BACI</name>
<feature type="transmembrane region" description="Helical" evidence="7">
    <location>
        <begin position="101"/>
        <end position="122"/>
    </location>
</feature>
<evidence type="ECO:0000256" key="7">
    <source>
        <dbReference type="RuleBase" id="RU363032"/>
    </source>
</evidence>
<keyword evidence="6 7" id="KW-0472">Membrane</keyword>
<feature type="domain" description="ABC transmembrane type-1" evidence="8">
    <location>
        <begin position="95"/>
        <end position="304"/>
    </location>
</feature>
<keyword evidence="4 7" id="KW-0812">Transmembrane</keyword>
<feature type="transmembrane region" description="Helical" evidence="7">
    <location>
        <begin position="178"/>
        <end position="197"/>
    </location>
</feature>
<feature type="transmembrane region" description="Helical" evidence="7">
    <location>
        <begin position="9"/>
        <end position="30"/>
    </location>
</feature>
<dbReference type="InterPro" id="IPR035906">
    <property type="entry name" value="MetI-like_sf"/>
</dbReference>
<feature type="transmembrane region" description="Helical" evidence="7">
    <location>
        <begin position="134"/>
        <end position="158"/>
    </location>
</feature>
<keyword evidence="2 7" id="KW-0813">Transport</keyword>
<evidence type="ECO:0000256" key="6">
    <source>
        <dbReference type="ARBA" id="ARBA00023136"/>
    </source>
</evidence>
<dbReference type="STRING" id="482461.SAMN05216244_1966"/>
<evidence type="ECO:0000313" key="9">
    <source>
        <dbReference type="EMBL" id="SDM21926.1"/>
    </source>
</evidence>
<feature type="transmembrane region" description="Helical" evidence="7">
    <location>
        <begin position="281"/>
        <end position="304"/>
    </location>
</feature>
<dbReference type="CDD" id="cd06261">
    <property type="entry name" value="TM_PBP2"/>
    <property type="match status" value="1"/>
</dbReference>
<evidence type="ECO:0000256" key="1">
    <source>
        <dbReference type="ARBA" id="ARBA00004651"/>
    </source>
</evidence>
<evidence type="ECO:0000259" key="8">
    <source>
        <dbReference type="PROSITE" id="PS50928"/>
    </source>
</evidence>
<keyword evidence="3" id="KW-1003">Cell membrane</keyword>
<dbReference type="EMBL" id="FNHF01000002">
    <property type="protein sequence ID" value="SDM21926.1"/>
    <property type="molecule type" value="Genomic_DNA"/>
</dbReference>
<evidence type="ECO:0000256" key="4">
    <source>
        <dbReference type="ARBA" id="ARBA00022692"/>
    </source>
</evidence>
<dbReference type="PANTHER" id="PTHR43163">
    <property type="entry name" value="DIPEPTIDE TRANSPORT SYSTEM PERMEASE PROTEIN DPPB-RELATED"/>
    <property type="match status" value="1"/>
</dbReference>
<evidence type="ECO:0000313" key="10">
    <source>
        <dbReference type="Proteomes" id="UP000182347"/>
    </source>
</evidence>
<dbReference type="InterPro" id="IPR045621">
    <property type="entry name" value="BPD_transp_1_N"/>
</dbReference>
<dbReference type="PROSITE" id="PS50928">
    <property type="entry name" value="ABC_TM1"/>
    <property type="match status" value="1"/>
</dbReference>
<dbReference type="OrthoDB" id="9773683at2"/>
<keyword evidence="10" id="KW-1185">Reference proteome</keyword>
<dbReference type="SUPFAM" id="SSF161098">
    <property type="entry name" value="MetI-like"/>
    <property type="match status" value="1"/>
</dbReference>
<organism evidence="9 10">
    <name type="scientific">Sediminibacillus halophilus</name>
    <dbReference type="NCBI Taxonomy" id="482461"/>
    <lineage>
        <taxon>Bacteria</taxon>
        <taxon>Bacillati</taxon>
        <taxon>Bacillota</taxon>
        <taxon>Bacilli</taxon>
        <taxon>Bacillales</taxon>
        <taxon>Bacillaceae</taxon>
        <taxon>Sediminibacillus</taxon>
    </lineage>
</organism>
<sequence length="314" mass="34868">MYAYIVRRLLMLVPVLFGVSIFIFVIMRIVPGDVAMTILGTDATPESLKQLREDFGLNLPIYQQYFEWMAGVLTGDFGESMRTGKEVLPDILTRFKLTFELTLISAVLSWIIAIPLGIIAAIKRNTKTDFGVRLISLLGVSVPNFALATVLILILALFFSYSPPVGYVGFFEDPATNLQIMILPSIVLGTAMAGAVMRMTRSSILEILRQDFIRTIRAKGARERVVIFQHALRNAMIPILTIIGMQIGTLLGGTVIIEQIFSLPGLGQLVLTAITQRDFTVVQGAVLFIAFVFVLINLLVDLLYSYLDPRITYK</sequence>
<comment type="similarity">
    <text evidence="7">Belongs to the binding-protein-dependent transport system permease family.</text>
</comment>
<keyword evidence="5 7" id="KW-1133">Transmembrane helix</keyword>
<dbReference type="GO" id="GO:0005886">
    <property type="term" value="C:plasma membrane"/>
    <property type="evidence" value="ECO:0007669"/>
    <property type="project" value="UniProtKB-SubCell"/>
</dbReference>
<evidence type="ECO:0000256" key="5">
    <source>
        <dbReference type="ARBA" id="ARBA00022989"/>
    </source>
</evidence>
<protein>
    <submittedName>
        <fullName evidence="9">Peptide/nickel transport system permease protein</fullName>
    </submittedName>
</protein>
<dbReference type="Pfam" id="PF19300">
    <property type="entry name" value="BPD_transp_1_N"/>
    <property type="match status" value="1"/>
</dbReference>
<evidence type="ECO:0000256" key="2">
    <source>
        <dbReference type="ARBA" id="ARBA00022448"/>
    </source>
</evidence>
<accession>A0A1G9RFB2</accession>
<feature type="transmembrane region" description="Helical" evidence="7">
    <location>
        <begin position="239"/>
        <end position="261"/>
    </location>
</feature>
<proteinExistence type="inferred from homology"/>